<protein>
    <submittedName>
        <fullName evidence="1 2">Uncharacterized protein</fullName>
    </submittedName>
</protein>
<dbReference type="Proteomes" id="UP000015101">
    <property type="component" value="Unassembled WGS sequence"/>
</dbReference>
<name>T1EZE4_HELRO</name>
<dbReference type="EnsemblMetazoa" id="HelroT167461">
    <property type="protein sequence ID" value="HelroP167461"/>
    <property type="gene ID" value="HelroG167461"/>
</dbReference>
<dbReference type="InParanoid" id="T1EZE4"/>
<sequence>MDKYENQNNNLEDVKKVDVYSLASEQTQLLKCIRKHLLFPQKYSCKRNLLKTDTRTKTSDRKMSGKLNIPDNKMVDYYKQMKSKNRSKQKRAHQPIIEFAEENISGFECNKYEKETTENDLRKQYLYR</sequence>
<dbReference type="HOGENOM" id="CLU_1961959_0_0_1"/>
<reference evidence="3" key="1">
    <citation type="submission" date="2012-12" db="EMBL/GenBank/DDBJ databases">
        <authorList>
            <person name="Hellsten U."/>
            <person name="Grimwood J."/>
            <person name="Chapman J.A."/>
            <person name="Shapiro H."/>
            <person name="Aerts A."/>
            <person name="Otillar R.P."/>
            <person name="Terry A.Y."/>
            <person name="Boore J.L."/>
            <person name="Simakov O."/>
            <person name="Marletaz F."/>
            <person name="Cho S.-J."/>
            <person name="Edsinger-Gonzales E."/>
            <person name="Havlak P."/>
            <person name="Kuo D.-H."/>
            <person name="Larsson T."/>
            <person name="Lv J."/>
            <person name="Arendt D."/>
            <person name="Savage R."/>
            <person name="Osoegawa K."/>
            <person name="de Jong P."/>
            <person name="Lindberg D.R."/>
            <person name="Seaver E.C."/>
            <person name="Weisblat D.A."/>
            <person name="Putnam N.H."/>
            <person name="Grigoriev I.V."/>
            <person name="Rokhsar D.S."/>
        </authorList>
    </citation>
    <scope>NUCLEOTIDE SEQUENCE</scope>
</reference>
<keyword evidence="3" id="KW-1185">Reference proteome</keyword>
<accession>T1EZE4</accession>
<reference evidence="2" key="3">
    <citation type="submission" date="2015-06" db="UniProtKB">
        <authorList>
            <consortium name="EnsemblMetazoa"/>
        </authorList>
    </citation>
    <scope>IDENTIFICATION</scope>
</reference>
<evidence type="ECO:0000313" key="2">
    <source>
        <dbReference type="EnsemblMetazoa" id="HelroP167461"/>
    </source>
</evidence>
<proteinExistence type="predicted"/>
<gene>
    <name evidence="2" type="primary">20201944</name>
    <name evidence="1" type="ORF">HELRODRAFT_167461</name>
</gene>
<dbReference type="GeneID" id="20201944"/>
<dbReference type="CTD" id="20201944"/>
<evidence type="ECO:0000313" key="1">
    <source>
        <dbReference type="EMBL" id="ESO10947.1"/>
    </source>
</evidence>
<reference evidence="1 3" key="2">
    <citation type="journal article" date="2013" name="Nature">
        <title>Insights into bilaterian evolution from three spiralian genomes.</title>
        <authorList>
            <person name="Simakov O."/>
            <person name="Marletaz F."/>
            <person name="Cho S.J."/>
            <person name="Edsinger-Gonzales E."/>
            <person name="Havlak P."/>
            <person name="Hellsten U."/>
            <person name="Kuo D.H."/>
            <person name="Larsson T."/>
            <person name="Lv J."/>
            <person name="Arendt D."/>
            <person name="Savage R."/>
            <person name="Osoegawa K."/>
            <person name="de Jong P."/>
            <person name="Grimwood J."/>
            <person name="Chapman J.A."/>
            <person name="Shapiro H."/>
            <person name="Aerts A."/>
            <person name="Otillar R.P."/>
            <person name="Terry A.Y."/>
            <person name="Boore J.L."/>
            <person name="Grigoriev I.V."/>
            <person name="Lindberg D.R."/>
            <person name="Seaver E.C."/>
            <person name="Weisblat D.A."/>
            <person name="Putnam N.H."/>
            <person name="Rokhsar D.S."/>
        </authorList>
    </citation>
    <scope>NUCLEOTIDE SEQUENCE</scope>
</reference>
<evidence type="ECO:0000313" key="3">
    <source>
        <dbReference type="Proteomes" id="UP000015101"/>
    </source>
</evidence>
<dbReference type="KEGG" id="hro:HELRODRAFT_167461"/>
<dbReference type="RefSeq" id="XP_009011216.1">
    <property type="nucleotide sequence ID" value="XM_009012968.1"/>
</dbReference>
<dbReference type="EMBL" id="AMQM01002784">
    <property type="status" value="NOT_ANNOTATED_CDS"/>
    <property type="molecule type" value="Genomic_DNA"/>
</dbReference>
<dbReference type="EMBL" id="KB095858">
    <property type="protein sequence ID" value="ESO10947.1"/>
    <property type="molecule type" value="Genomic_DNA"/>
</dbReference>
<dbReference type="AlphaFoldDB" id="T1EZE4"/>
<organism evidence="2 3">
    <name type="scientific">Helobdella robusta</name>
    <name type="common">Californian leech</name>
    <dbReference type="NCBI Taxonomy" id="6412"/>
    <lineage>
        <taxon>Eukaryota</taxon>
        <taxon>Metazoa</taxon>
        <taxon>Spiralia</taxon>
        <taxon>Lophotrochozoa</taxon>
        <taxon>Annelida</taxon>
        <taxon>Clitellata</taxon>
        <taxon>Hirudinea</taxon>
        <taxon>Rhynchobdellida</taxon>
        <taxon>Glossiphoniidae</taxon>
        <taxon>Helobdella</taxon>
    </lineage>
</organism>